<dbReference type="GO" id="GO:0051537">
    <property type="term" value="F:2 iron, 2 sulfur cluster binding"/>
    <property type="evidence" value="ECO:0007669"/>
    <property type="project" value="UniProtKB-KW"/>
</dbReference>
<dbReference type="InterPro" id="IPR001041">
    <property type="entry name" value="2Fe-2S_ferredoxin-type"/>
</dbReference>
<dbReference type="Gene3D" id="1.10.490.10">
    <property type="entry name" value="Globins"/>
    <property type="match status" value="1"/>
</dbReference>
<keyword evidence="3 10" id="KW-0349">Heme</keyword>
<sequence length="295" mass="33263">MTETHAPVVTYMGRSVAVRTNETVLNALLRAGIEVPFSCKAGSCQTCLLKCLEGELPERTQRGLSETLRAKSYFMPCRCKPAGDMQLAPVNADDLLAEKASAAPTESEIPYPETDPALWMELQQDGDKVRKILEAFYDMVYADEQLAPFFENVQKEHVTDKQYVFMKRCLLGEKVYFGNRPRNAHHWMIISDELMDHRQALMLKSLRANGLTQDQIDRWVRFEEHFRGDIVKQETWPKRMGGQDIVFEGVGQEVFPIALICDYCHAEIPAGTTVVVHHRRGLVSCPACASGAPLT</sequence>
<evidence type="ECO:0000256" key="10">
    <source>
        <dbReference type="PIRSR" id="PIRSR601486-1"/>
    </source>
</evidence>
<comment type="caution">
    <text evidence="12">The sequence shown here is derived from an EMBL/GenBank/DDBJ whole genome shotgun (WGS) entry which is preliminary data.</text>
</comment>
<keyword evidence="6" id="KW-0249">Electron transport</keyword>
<keyword evidence="2" id="KW-0813">Transport</keyword>
<dbReference type="Gene3D" id="3.10.20.30">
    <property type="match status" value="1"/>
</dbReference>
<dbReference type="InterPro" id="IPR036010">
    <property type="entry name" value="2Fe-2S_ferredoxin-like_sf"/>
</dbReference>
<dbReference type="InterPro" id="IPR012675">
    <property type="entry name" value="Beta-grasp_dom_sf"/>
</dbReference>
<feature type="binding site" description="distal binding residue" evidence="10">
    <location>
        <position position="185"/>
    </location>
    <ligand>
        <name>heme</name>
        <dbReference type="ChEBI" id="CHEBI:30413"/>
    </ligand>
    <ligandPart>
        <name>Fe</name>
        <dbReference type="ChEBI" id="CHEBI:18248"/>
    </ligandPart>
</feature>
<dbReference type="GO" id="GO:0019825">
    <property type="term" value="F:oxygen binding"/>
    <property type="evidence" value="ECO:0007669"/>
    <property type="project" value="InterPro"/>
</dbReference>
<feature type="domain" description="2Fe-2S ferredoxin-type" evidence="11">
    <location>
        <begin position="6"/>
        <end position="93"/>
    </location>
</feature>
<gene>
    <name evidence="12" type="ORF">HNP71_002622</name>
</gene>
<keyword evidence="5 10" id="KW-0479">Metal-binding</keyword>
<dbReference type="Proteomes" id="UP000553706">
    <property type="component" value="Unassembled WGS sequence"/>
</dbReference>
<protein>
    <submittedName>
        <fullName evidence="12">Ferredoxin/truncated hemoglobin YjbI</fullName>
    </submittedName>
</protein>
<keyword evidence="7 10" id="KW-0408">Iron</keyword>
<keyword evidence="4" id="KW-0001">2Fe-2S</keyword>
<dbReference type="CDD" id="cd00207">
    <property type="entry name" value="fer2"/>
    <property type="match status" value="1"/>
</dbReference>
<evidence type="ECO:0000256" key="1">
    <source>
        <dbReference type="ARBA" id="ARBA00007874"/>
    </source>
</evidence>
<dbReference type="PROSITE" id="PS51085">
    <property type="entry name" value="2FE2S_FER_2"/>
    <property type="match status" value="1"/>
</dbReference>
<evidence type="ECO:0000256" key="6">
    <source>
        <dbReference type="ARBA" id="ARBA00022982"/>
    </source>
</evidence>
<dbReference type="InterPro" id="IPR009050">
    <property type="entry name" value="Globin-like_sf"/>
</dbReference>
<evidence type="ECO:0000256" key="8">
    <source>
        <dbReference type="ARBA" id="ARBA00023014"/>
    </source>
</evidence>
<evidence type="ECO:0000256" key="4">
    <source>
        <dbReference type="ARBA" id="ARBA00022714"/>
    </source>
</evidence>
<evidence type="ECO:0000256" key="9">
    <source>
        <dbReference type="ARBA" id="ARBA00034078"/>
    </source>
</evidence>
<dbReference type="PANTHER" id="PTHR43112:SF3">
    <property type="entry name" value="FERREDOXIN-2, CHLOROPLASTIC"/>
    <property type="match status" value="1"/>
</dbReference>
<evidence type="ECO:0000256" key="2">
    <source>
        <dbReference type="ARBA" id="ARBA00022448"/>
    </source>
</evidence>
<evidence type="ECO:0000256" key="5">
    <source>
        <dbReference type="ARBA" id="ARBA00022723"/>
    </source>
</evidence>
<keyword evidence="13" id="KW-1185">Reference proteome</keyword>
<dbReference type="EMBL" id="JACHFJ010000015">
    <property type="protein sequence ID" value="MBB5374350.1"/>
    <property type="molecule type" value="Genomic_DNA"/>
</dbReference>
<comment type="similarity">
    <text evidence="1">Belongs to the 2Fe2S plant-type ferredoxin family.</text>
</comment>
<evidence type="ECO:0000256" key="3">
    <source>
        <dbReference type="ARBA" id="ARBA00022617"/>
    </source>
</evidence>
<evidence type="ECO:0000313" key="13">
    <source>
        <dbReference type="Proteomes" id="UP000553706"/>
    </source>
</evidence>
<dbReference type="GO" id="GO:0020037">
    <property type="term" value="F:heme binding"/>
    <property type="evidence" value="ECO:0007669"/>
    <property type="project" value="InterPro"/>
</dbReference>
<dbReference type="PANTHER" id="PTHR43112">
    <property type="entry name" value="FERREDOXIN"/>
    <property type="match status" value="1"/>
</dbReference>
<evidence type="ECO:0000259" key="11">
    <source>
        <dbReference type="PROSITE" id="PS51085"/>
    </source>
</evidence>
<evidence type="ECO:0000256" key="7">
    <source>
        <dbReference type="ARBA" id="ARBA00023004"/>
    </source>
</evidence>
<dbReference type="Pfam" id="PF00111">
    <property type="entry name" value="Fer2"/>
    <property type="match status" value="1"/>
</dbReference>
<evidence type="ECO:0000313" key="12">
    <source>
        <dbReference type="EMBL" id="MBB5374350.1"/>
    </source>
</evidence>
<accession>A0A840VSQ4</accession>
<proteinExistence type="inferred from homology"/>
<dbReference type="InterPro" id="IPR012292">
    <property type="entry name" value="Globin/Proto"/>
</dbReference>
<reference evidence="12 13" key="1">
    <citation type="submission" date="2020-08" db="EMBL/GenBank/DDBJ databases">
        <title>Genomic Encyclopedia of Type Strains, Phase IV (KMG-IV): sequencing the most valuable type-strain genomes for metagenomic binning, comparative biology and taxonomic classification.</title>
        <authorList>
            <person name="Goeker M."/>
        </authorList>
    </citation>
    <scope>NUCLEOTIDE SEQUENCE [LARGE SCALE GENOMIC DNA]</scope>
    <source>
        <strain evidence="12 13">DSM 27026</strain>
    </source>
</reference>
<dbReference type="SUPFAM" id="SSF46458">
    <property type="entry name" value="Globin-like"/>
    <property type="match status" value="1"/>
</dbReference>
<dbReference type="InterPro" id="IPR001486">
    <property type="entry name" value="Hemoglobin_trunc"/>
</dbReference>
<dbReference type="AlphaFoldDB" id="A0A840VSQ4"/>
<dbReference type="GO" id="GO:0046872">
    <property type="term" value="F:metal ion binding"/>
    <property type="evidence" value="ECO:0007669"/>
    <property type="project" value="UniProtKB-KW"/>
</dbReference>
<dbReference type="SUPFAM" id="SSF54292">
    <property type="entry name" value="2Fe-2S ferredoxin-like"/>
    <property type="match status" value="1"/>
</dbReference>
<dbReference type="Pfam" id="PF01152">
    <property type="entry name" value="Bac_globin"/>
    <property type="match status" value="1"/>
</dbReference>
<organism evidence="12 13">
    <name type="scientific">Acidocella aromatica</name>
    <dbReference type="NCBI Taxonomy" id="1303579"/>
    <lineage>
        <taxon>Bacteria</taxon>
        <taxon>Pseudomonadati</taxon>
        <taxon>Pseudomonadota</taxon>
        <taxon>Alphaproteobacteria</taxon>
        <taxon>Acetobacterales</taxon>
        <taxon>Acidocellaceae</taxon>
        <taxon>Acidocella</taxon>
    </lineage>
</organism>
<dbReference type="RefSeq" id="WP_183267371.1">
    <property type="nucleotide sequence ID" value="NZ_JACHFJ010000015.1"/>
</dbReference>
<dbReference type="CDD" id="cd00454">
    <property type="entry name" value="TrHb1_N"/>
    <property type="match status" value="1"/>
</dbReference>
<comment type="cofactor">
    <cofactor evidence="9">
        <name>[2Fe-2S] cluster</name>
        <dbReference type="ChEBI" id="CHEBI:190135"/>
    </cofactor>
</comment>
<name>A0A840VSQ4_9PROT</name>
<keyword evidence="8" id="KW-0411">Iron-sulfur</keyword>